<dbReference type="InterPro" id="IPR020846">
    <property type="entry name" value="MFS_dom"/>
</dbReference>
<dbReference type="PANTHER" id="PTHR23528">
    <property type="match status" value="1"/>
</dbReference>
<keyword evidence="3 5" id="KW-1133">Transmembrane helix</keyword>
<evidence type="ECO:0000256" key="4">
    <source>
        <dbReference type="ARBA" id="ARBA00023136"/>
    </source>
</evidence>
<protein>
    <submittedName>
        <fullName evidence="7">MFS transporter</fullName>
    </submittedName>
</protein>
<dbReference type="InterPro" id="IPR036259">
    <property type="entry name" value="MFS_trans_sf"/>
</dbReference>
<dbReference type="Gene3D" id="1.20.1250.20">
    <property type="entry name" value="MFS general substrate transporter like domains"/>
    <property type="match status" value="2"/>
</dbReference>
<dbReference type="PANTHER" id="PTHR23528:SF1">
    <property type="entry name" value="MAJOR FACILITATOR SUPERFAMILY (MFS) PROFILE DOMAIN-CONTAINING PROTEIN"/>
    <property type="match status" value="1"/>
</dbReference>
<keyword evidence="2 5" id="KW-0812">Transmembrane</keyword>
<evidence type="ECO:0000256" key="3">
    <source>
        <dbReference type="ARBA" id="ARBA00022989"/>
    </source>
</evidence>
<evidence type="ECO:0000259" key="6">
    <source>
        <dbReference type="PROSITE" id="PS50850"/>
    </source>
</evidence>
<feature type="transmembrane region" description="Helical" evidence="5">
    <location>
        <begin position="338"/>
        <end position="355"/>
    </location>
</feature>
<sequence length="427" mass="44664">MSAAERALADVGRFAADPAQRTPVTTGWVVRYGLLYLGQNISWAAPTQLLLAQQILVWHPGDKESKLALLMAIGGFFSIVGHPLAGWLSDRTDSRWGRRAPWILFGGLAAAGALMFLGAAPGFAALTLGWAVFQLAIAASINAAQAVAPDTVPDHQYGVVSGVLGLTYTLGVVLGTVVATVFDLGLAYIVTAALLLALIFQFMPGFRDVSRVRHRGALAPVPYDDDVEPVVPAVAESPGGLYRDFNWVFLARFLVTTGNSVALFYLFYYLRDHIRHGDPDSGVLVLTGAYAGCVILTAVASGRLSDKLGKRRVFVAASSLGVAGACAVMAVAESFGTVVGAAVLLGLSWGVFMAVDQALINQVLPKADERGRDVGVMNLAVAGPNMAAPVLAAFALANLGGYPGLYFFAGALTAVGAVLVYGVRSVP</sequence>
<evidence type="ECO:0000256" key="5">
    <source>
        <dbReference type="SAM" id="Phobius"/>
    </source>
</evidence>
<dbReference type="Proteomes" id="UP001595751">
    <property type="component" value="Unassembled WGS sequence"/>
</dbReference>
<evidence type="ECO:0000313" key="7">
    <source>
        <dbReference type="EMBL" id="MFC3848817.1"/>
    </source>
</evidence>
<dbReference type="RefSeq" id="WP_290291893.1">
    <property type="nucleotide sequence ID" value="NZ_CP047211.1"/>
</dbReference>
<keyword evidence="8" id="KW-1185">Reference proteome</keyword>
<evidence type="ECO:0000256" key="1">
    <source>
        <dbReference type="ARBA" id="ARBA00004651"/>
    </source>
</evidence>
<evidence type="ECO:0000256" key="2">
    <source>
        <dbReference type="ARBA" id="ARBA00022692"/>
    </source>
</evidence>
<feature type="transmembrane region" description="Helical" evidence="5">
    <location>
        <begin position="405"/>
        <end position="423"/>
    </location>
</feature>
<gene>
    <name evidence="7" type="ORF">ACFORJ_01355</name>
</gene>
<name>A0ABV7ZJU9_9CORY</name>
<feature type="transmembrane region" description="Helical" evidence="5">
    <location>
        <begin position="185"/>
        <end position="206"/>
    </location>
</feature>
<feature type="domain" description="Major facilitator superfamily (MFS) profile" evidence="6">
    <location>
        <begin position="244"/>
        <end position="427"/>
    </location>
</feature>
<accession>A0ABV7ZJU9</accession>
<dbReference type="SUPFAM" id="SSF103473">
    <property type="entry name" value="MFS general substrate transporter"/>
    <property type="match status" value="1"/>
</dbReference>
<dbReference type="EMBL" id="JBHRZN010000001">
    <property type="protein sequence ID" value="MFC3848817.1"/>
    <property type="molecule type" value="Genomic_DNA"/>
</dbReference>
<feature type="transmembrane region" description="Helical" evidence="5">
    <location>
        <begin position="282"/>
        <end position="301"/>
    </location>
</feature>
<feature type="transmembrane region" description="Helical" evidence="5">
    <location>
        <begin position="67"/>
        <end position="88"/>
    </location>
</feature>
<dbReference type="PROSITE" id="PS50850">
    <property type="entry name" value="MFS"/>
    <property type="match status" value="1"/>
</dbReference>
<dbReference type="InterPro" id="IPR011701">
    <property type="entry name" value="MFS"/>
</dbReference>
<comment type="caution">
    <text evidence="7">The sequence shown here is derived from an EMBL/GenBank/DDBJ whole genome shotgun (WGS) entry which is preliminary data.</text>
</comment>
<feature type="transmembrane region" description="Helical" evidence="5">
    <location>
        <begin position="313"/>
        <end position="332"/>
    </location>
</feature>
<organism evidence="7 8">
    <name type="scientific">Corynebacterium hansenii</name>
    <dbReference type="NCBI Taxonomy" id="394964"/>
    <lineage>
        <taxon>Bacteria</taxon>
        <taxon>Bacillati</taxon>
        <taxon>Actinomycetota</taxon>
        <taxon>Actinomycetes</taxon>
        <taxon>Mycobacteriales</taxon>
        <taxon>Corynebacteriaceae</taxon>
        <taxon>Corynebacterium</taxon>
    </lineage>
</organism>
<feature type="transmembrane region" description="Helical" evidence="5">
    <location>
        <begin position="376"/>
        <end position="399"/>
    </location>
</feature>
<comment type="subcellular location">
    <subcellularLocation>
        <location evidence="1">Cell membrane</location>
        <topology evidence="1">Multi-pass membrane protein</topology>
    </subcellularLocation>
</comment>
<keyword evidence="4 5" id="KW-0472">Membrane</keyword>
<proteinExistence type="predicted"/>
<feature type="transmembrane region" description="Helical" evidence="5">
    <location>
        <begin position="249"/>
        <end position="270"/>
    </location>
</feature>
<feature type="transmembrane region" description="Helical" evidence="5">
    <location>
        <begin position="100"/>
        <end position="117"/>
    </location>
</feature>
<reference evidence="8" key="1">
    <citation type="journal article" date="2019" name="Int. J. Syst. Evol. Microbiol.">
        <title>The Global Catalogue of Microorganisms (GCM) 10K type strain sequencing project: providing services to taxonomists for standard genome sequencing and annotation.</title>
        <authorList>
            <consortium name="The Broad Institute Genomics Platform"/>
            <consortium name="The Broad Institute Genome Sequencing Center for Infectious Disease"/>
            <person name="Wu L."/>
            <person name="Ma J."/>
        </authorList>
    </citation>
    <scope>NUCLEOTIDE SEQUENCE [LARGE SCALE GENOMIC DNA]</scope>
    <source>
        <strain evidence="8">CCUG 53252</strain>
    </source>
</reference>
<dbReference type="Pfam" id="PF07690">
    <property type="entry name" value="MFS_1"/>
    <property type="match status" value="1"/>
</dbReference>
<evidence type="ECO:0000313" key="8">
    <source>
        <dbReference type="Proteomes" id="UP001595751"/>
    </source>
</evidence>
<feature type="transmembrane region" description="Helical" evidence="5">
    <location>
        <begin position="157"/>
        <end position="179"/>
    </location>
</feature>